<reference evidence="1 2" key="1">
    <citation type="journal article" date="2010" name="Science">
        <title>Genomic comparison of the ants Camponotus floridanus and Harpegnathos saltator.</title>
        <authorList>
            <person name="Bonasio R."/>
            <person name="Zhang G."/>
            <person name="Ye C."/>
            <person name="Mutti N.S."/>
            <person name="Fang X."/>
            <person name="Qin N."/>
            <person name="Donahue G."/>
            <person name="Yang P."/>
            <person name="Li Q."/>
            <person name="Li C."/>
            <person name="Zhang P."/>
            <person name="Huang Z."/>
            <person name="Berger S.L."/>
            <person name="Reinberg D."/>
            <person name="Wang J."/>
            <person name="Liebig J."/>
        </authorList>
    </citation>
    <scope>NUCLEOTIDE SEQUENCE [LARGE SCALE GENOMIC DNA]</scope>
    <source>
        <strain evidence="1 2">R22 G/1</strain>
    </source>
</reference>
<protein>
    <submittedName>
        <fullName evidence="1">Uncharacterized protein</fullName>
    </submittedName>
</protein>
<proteinExistence type="predicted"/>
<evidence type="ECO:0000313" key="2">
    <source>
        <dbReference type="Proteomes" id="UP000008237"/>
    </source>
</evidence>
<evidence type="ECO:0000313" key="1">
    <source>
        <dbReference type="EMBL" id="EFN77475.1"/>
    </source>
</evidence>
<dbReference type="AlphaFoldDB" id="E2C3D7"/>
<sequence>LYTDGSKLGSGETSCAVFSFNPLIEQRFSLSSLISIFAELTAVL</sequence>
<feature type="non-terminal residue" evidence="1">
    <location>
        <position position="1"/>
    </location>
</feature>
<dbReference type="InParanoid" id="E2C3D7"/>
<dbReference type="EMBL" id="GL452320">
    <property type="protein sequence ID" value="EFN77475.1"/>
    <property type="molecule type" value="Genomic_DNA"/>
</dbReference>
<dbReference type="Proteomes" id="UP000008237">
    <property type="component" value="Unassembled WGS sequence"/>
</dbReference>
<gene>
    <name evidence="1" type="ORF">EAI_11482</name>
</gene>
<organism evidence="2">
    <name type="scientific">Harpegnathos saltator</name>
    <name type="common">Jerdon's jumping ant</name>
    <dbReference type="NCBI Taxonomy" id="610380"/>
    <lineage>
        <taxon>Eukaryota</taxon>
        <taxon>Metazoa</taxon>
        <taxon>Ecdysozoa</taxon>
        <taxon>Arthropoda</taxon>
        <taxon>Hexapoda</taxon>
        <taxon>Insecta</taxon>
        <taxon>Pterygota</taxon>
        <taxon>Neoptera</taxon>
        <taxon>Endopterygota</taxon>
        <taxon>Hymenoptera</taxon>
        <taxon>Apocrita</taxon>
        <taxon>Aculeata</taxon>
        <taxon>Formicoidea</taxon>
        <taxon>Formicidae</taxon>
        <taxon>Ponerinae</taxon>
        <taxon>Ponerini</taxon>
        <taxon>Harpegnathos</taxon>
    </lineage>
</organism>
<feature type="non-terminal residue" evidence="1">
    <location>
        <position position="44"/>
    </location>
</feature>
<name>E2C3D7_HARSA</name>
<keyword evidence="2" id="KW-1185">Reference proteome</keyword>
<accession>E2C3D7</accession>